<dbReference type="Pfam" id="PF01288">
    <property type="entry name" value="HPPK"/>
    <property type="match status" value="1"/>
</dbReference>
<evidence type="ECO:0000256" key="6">
    <source>
        <dbReference type="ARBA" id="ARBA00022840"/>
    </source>
</evidence>
<name>A0A520MTR5_9GAMM</name>
<dbReference type="Gene3D" id="3.30.70.560">
    <property type="entry name" value="7,8-Dihydro-6-hydroxymethylpterin-pyrophosphokinase HPPK"/>
    <property type="match status" value="1"/>
</dbReference>
<keyword evidence="6" id="KW-0067">ATP-binding</keyword>
<keyword evidence="3 9" id="KW-0808">Transferase</keyword>
<protein>
    <recommendedName>
        <fullName evidence="2">2-amino-4-hydroxy-6-hydroxymethyldihydropteridine diphosphokinase</fullName>
        <ecNumber evidence="2">2.7.6.3</ecNumber>
    </recommendedName>
</protein>
<proteinExistence type="predicted"/>
<keyword evidence="4" id="KW-0547">Nucleotide-binding</keyword>
<evidence type="ECO:0000256" key="3">
    <source>
        <dbReference type="ARBA" id="ARBA00022679"/>
    </source>
</evidence>
<dbReference type="GO" id="GO:0046656">
    <property type="term" value="P:folic acid biosynthetic process"/>
    <property type="evidence" value="ECO:0007669"/>
    <property type="project" value="UniProtKB-KW"/>
</dbReference>
<reference evidence="9 10" key="1">
    <citation type="submission" date="2019-02" db="EMBL/GenBank/DDBJ databases">
        <title>Prokaryotic population dynamics and viral predation in marine succession experiment using metagenomics: the confinement effect.</title>
        <authorList>
            <person name="Haro-Moreno J.M."/>
            <person name="Rodriguez-Valera F."/>
            <person name="Lopez-Perez M."/>
        </authorList>
    </citation>
    <scope>NUCLEOTIDE SEQUENCE [LARGE SCALE GENOMIC DNA]</scope>
    <source>
        <strain evidence="9">MED-G161</strain>
    </source>
</reference>
<dbReference type="GO" id="GO:0046654">
    <property type="term" value="P:tetrahydrofolate biosynthetic process"/>
    <property type="evidence" value="ECO:0007669"/>
    <property type="project" value="UniProtKB-UniPathway"/>
</dbReference>
<evidence type="ECO:0000256" key="4">
    <source>
        <dbReference type="ARBA" id="ARBA00022741"/>
    </source>
</evidence>
<dbReference type="EMBL" id="SHBG01000017">
    <property type="protein sequence ID" value="RZO24622.1"/>
    <property type="molecule type" value="Genomic_DNA"/>
</dbReference>
<feature type="domain" description="7,8-dihydro-6-hydroxymethylpterin-pyrophosphokinase" evidence="8">
    <location>
        <begin position="4"/>
        <end position="124"/>
    </location>
</feature>
<organism evidence="9 10">
    <name type="scientific">SAR86 cluster bacterium</name>
    <dbReference type="NCBI Taxonomy" id="2030880"/>
    <lineage>
        <taxon>Bacteria</taxon>
        <taxon>Pseudomonadati</taxon>
        <taxon>Pseudomonadota</taxon>
        <taxon>Gammaproteobacteria</taxon>
        <taxon>SAR86 cluster</taxon>
    </lineage>
</organism>
<dbReference type="PANTHER" id="PTHR43071">
    <property type="entry name" value="2-AMINO-4-HYDROXY-6-HYDROXYMETHYLDIHYDROPTERIDINE PYROPHOSPHOKINASE"/>
    <property type="match status" value="1"/>
</dbReference>
<sequence>MKYFLSLGSNIEAEKNLDFAEKELNKILSNTKSSSIYRTKAEGFEGDDFLNSIISGDSIESFDELNKKLKSIEDAAGRNRSAPKFSARTLDIDIVLQIDEGEEILFESDEIEKYNFVSDPLKELLK</sequence>
<accession>A0A520MTR5</accession>
<gene>
    <name evidence="9" type="primary">folK</name>
    <name evidence="9" type="ORF">EVA94_02435</name>
</gene>
<keyword evidence="7" id="KW-0289">Folate biosynthesis</keyword>
<dbReference type="InterPro" id="IPR000550">
    <property type="entry name" value="Hppk"/>
</dbReference>
<comment type="caution">
    <text evidence="9">The sequence shown here is derived from an EMBL/GenBank/DDBJ whole genome shotgun (WGS) entry which is preliminary data.</text>
</comment>
<dbReference type="AlphaFoldDB" id="A0A520MTR5"/>
<evidence type="ECO:0000313" key="10">
    <source>
        <dbReference type="Proteomes" id="UP000315498"/>
    </source>
</evidence>
<dbReference type="Proteomes" id="UP000315498">
    <property type="component" value="Unassembled WGS sequence"/>
</dbReference>
<dbReference type="EC" id="2.7.6.3" evidence="2"/>
<evidence type="ECO:0000256" key="7">
    <source>
        <dbReference type="ARBA" id="ARBA00022909"/>
    </source>
</evidence>
<dbReference type="GO" id="GO:0016301">
    <property type="term" value="F:kinase activity"/>
    <property type="evidence" value="ECO:0007669"/>
    <property type="project" value="UniProtKB-KW"/>
</dbReference>
<dbReference type="InterPro" id="IPR035907">
    <property type="entry name" value="Hppk_sf"/>
</dbReference>
<evidence type="ECO:0000313" key="9">
    <source>
        <dbReference type="EMBL" id="RZO24622.1"/>
    </source>
</evidence>
<dbReference type="SUPFAM" id="SSF55083">
    <property type="entry name" value="6-hydroxymethyl-7,8-dihydropterin pyrophosphokinase, HPPK"/>
    <property type="match status" value="1"/>
</dbReference>
<comment type="pathway">
    <text evidence="1">Cofactor biosynthesis; tetrahydrofolate biosynthesis; 2-amino-4-hydroxy-6-hydroxymethyl-7,8-dihydropteridine diphosphate from 7,8-dihydroneopterin triphosphate: step 4/4.</text>
</comment>
<dbReference type="GO" id="GO:0003848">
    <property type="term" value="F:2-amino-4-hydroxy-6-hydroxymethyldihydropteridine diphosphokinase activity"/>
    <property type="evidence" value="ECO:0007669"/>
    <property type="project" value="UniProtKB-EC"/>
</dbReference>
<dbReference type="UniPathway" id="UPA00077">
    <property type="reaction ID" value="UER00155"/>
</dbReference>
<evidence type="ECO:0000256" key="1">
    <source>
        <dbReference type="ARBA" id="ARBA00005051"/>
    </source>
</evidence>
<evidence type="ECO:0000256" key="2">
    <source>
        <dbReference type="ARBA" id="ARBA00013253"/>
    </source>
</evidence>
<evidence type="ECO:0000256" key="5">
    <source>
        <dbReference type="ARBA" id="ARBA00022777"/>
    </source>
</evidence>
<evidence type="ECO:0000259" key="8">
    <source>
        <dbReference type="Pfam" id="PF01288"/>
    </source>
</evidence>
<keyword evidence="5 9" id="KW-0418">Kinase</keyword>
<dbReference type="GO" id="GO:0005524">
    <property type="term" value="F:ATP binding"/>
    <property type="evidence" value="ECO:0007669"/>
    <property type="project" value="UniProtKB-KW"/>
</dbReference>
<dbReference type="PANTHER" id="PTHR43071:SF2">
    <property type="entry name" value="2-AMINO-4-HYDROXY-6-HYDROXYMETHYLDIHYDROPTERIDINE PYROPHOSPHOKINASE"/>
    <property type="match status" value="1"/>
</dbReference>
<dbReference type="NCBIfam" id="TIGR01498">
    <property type="entry name" value="folK"/>
    <property type="match status" value="1"/>
</dbReference>